<sequence length="628" mass="68891">MAETVRMTTLVEQGMALVGERNDLRRRLENTHNRLQDPSVRVIVVGEFKQGKSQLINALVNAPVCPVDDDIATTVPTVVRQGEPASAVVLVPAAEGGTLEGTRTELDSDGHERTLERQPVQLDHLADYVSEKGNPGNAKNIVAAEVVLPRKLLAGGLTIVDSPGVGGLGSTHTLTTLTALPSAHAMVFVSDASQEYTEPEMRFLRQAMRISPNVVCVLSKTDLYPSWRQIEDLDRKHLAEVGPDIPLFPVSSELRLQAARLQDTELNAESGFPELIHHLRHNIVGEAARIQRRSVGHDLLSVTENLRLALQSELGALENPEGTPQMIAGLNAAKEDADSLRKRSARWQITLNDGIGDLIADMEYDLKDRLRRIQREAETAIDQGDPGPAWEQFTQWLEQSTAAAVSDTFVWTSERAQWLATQVADHFSEDEVALPALKVADTGGVLDPVADIQEMDNGRLGPLQKVLIGMRGSYGGVLMFGLLTGIFGMALINPLSVGAGLLLGRKAFREDKEARLKQRQAEAKILVRKHVDDVVFQVGKQLRDRLRLVQRATRDHFTEIAEEHHRSLAESVAAAQKAAATYAVERDLRIKEIRGHLKAVDTMAREAQQLLEAPSMENQPKPSTVPAG</sequence>
<keyword evidence="1" id="KW-0812">Transmembrane</keyword>
<dbReference type="SUPFAM" id="SSF52540">
    <property type="entry name" value="P-loop containing nucleoside triphosphate hydrolases"/>
    <property type="match status" value="1"/>
</dbReference>
<evidence type="ECO:0000256" key="1">
    <source>
        <dbReference type="SAM" id="Phobius"/>
    </source>
</evidence>
<dbReference type="InterPro" id="IPR045063">
    <property type="entry name" value="Dynamin_N"/>
</dbReference>
<organism evidence="3">
    <name type="scientific">Paenarthrobacter sp. AMU7</name>
    <dbReference type="NCBI Taxonomy" id="3162492"/>
    <lineage>
        <taxon>Bacteria</taxon>
        <taxon>Bacillati</taxon>
        <taxon>Actinomycetota</taxon>
        <taxon>Actinomycetes</taxon>
        <taxon>Micrococcales</taxon>
        <taxon>Micrococcaceae</taxon>
        <taxon>Paenarthrobacter</taxon>
    </lineage>
</organism>
<gene>
    <name evidence="3" type="ORF">ABQM86_16725</name>
</gene>
<protein>
    <submittedName>
        <fullName evidence="3">Dynamin family protein</fullName>
    </submittedName>
</protein>
<keyword evidence="1" id="KW-1133">Transmembrane helix</keyword>
<dbReference type="EMBL" id="CP165735">
    <property type="protein sequence ID" value="XDV70591.1"/>
    <property type="molecule type" value="Genomic_DNA"/>
</dbReference>
<dbReference type="Gene3D" id="3.40.50.300">
    <property type="entry name" value="P-loop containing nucleotide triphosphate hydrolases"/>
    <property type="match status" value="1"/>
</dbReference>
<dbReference type="InterPro" id="IPR027417">
    <property type="entry name" value="P-loop_NTPase"/>
</dbReference>
<dbReference type="InterPro" id="IPR051943">
    <property type="entry name" value="TRAFAC_Dynamin-like_GTPase"/>
</dbReference>
<dbReference type="Pfam" id="PF00350">
    <property type="entry name" value="Dynamin_N"/>
    <property type="match status" value="1"/>
</dbReference>
<evidence type="ECO:0000259" key="2">
    <source>
        <dbReference type="Pfam" id="PF00350"/>
    </source>
</evidence>
<dbReference type="AlphaFoldDB" id="A0AB39YLB3"/>
<keyword evidence="1" id="KW-0472">Membrane</keyword>
<reference evidence="3" key="1">
    <citation type="submission" date="2024-07" db="EMBL/GenBank/DDBJ databases">
        <authorList>
            <person name="Li J."/>
            <person name="Wei H."/>
            <person name="Ma J."/>
        </authorList>
    </citation>
    <scope>NUCLEOTIDE SEQUENCE</scope>
    <source>
        <strain evidence="3">AMU7</strain>
    </source>
</reference>
<dbReference type="PANTHER" id="PTHR43681:SF1">
    <property type="entry name" value="SARCALUMENIN"/>
    <property type="match status" value="1"/>
</dbReference>
<accession>A0AB39YLB3</accession>
<name>A0AB39YLB3_9MICC</name>
<dbReference type="PANTHER" id="PTHR43681">
    <property type="entry name" value="TRANSMEMBRANE GTPASE FZO"/>
    <property type="match status" value="1"/>
</dbReference>
<proteinExistence type="predicted"/>
<feature type="domain" description="Dynamin N-terminal" evidence="2">
    <location>
        <begin position="42"/>
        <end position="218"/>
    </location>
</feature>
<dbReference type="RefSeq" id="WP_369745005.1">
    <property type="nucleotide sequence ID" value="NZ_CP165735.1"/>
</dbReference>
<feature type="transmembrane region" description="Helical" evidence="1">
    <location>
        <begin position="477"/>
        <end position="503"/>
    </location>
</feature>
<evidence type="ECO:0000313" key="3">
    <source>
        <dbReference type="EMBL" id="XDV70591.1"/>
    </source>
</evidence>